<dbReference type="EMBL" id="FZMO01000434">
    <property type="protein sequence ID" value="SNQ50576.1"/>
    <property type="molecule type" value="Genomic_DNA"/>
</dbReference>
<dbReference type="Proteomes" id="UP000234331">
    <property type="component" value="Unassembled WGS sequence"/>
</dbReference>
<reference evidence="1 2" key="1">
    <citation type="submission" date="2017-06" db="EMBL/GenBank/DDBJ databases">
        <authorList>
            <person name="Kim H.J."/>
            <person name="Triplett B.A."/>
        </authorList>
    </citation>
    <scope>NUCLEOTIDE SEQUENCE [LARGE SCALE GENOMIC DNA]</scope>
    <source>
        <strain evidence="1">FRACA_ARgP5</strain>
    </source>
</reference>
<evidence type="ECO:0000313" key="1">
    <source>
        <dbReference type="EMBL" id="SNQ50576.1"/>
    </source>
</evidence>
<protein>
    <recommendedName>
        <fullName evidence="3">N-terminal of MaoC-like dehydratase domain-containing protein</fullName>
    </recommendedName>
</protein>
<organism evidence="1 2">
    <name type="scientific">Frankia canadensis</name>
    <dbReference type="NCBI Taxonomy" id="1836972"/>
    <lineage>
        <taxon>Bacteria</taxon>
        <taxon>Bacillati</taxon>
        <taxon>Actinomycetota</taxon>
        <taxon>Actinomycetes</taxon>
        <taxon>Frankiales</taxon>
        <taxon>Frankiaceae</taxon>
        <taxon>Frankia</taxon>
    </lineage>
</organism>
<evidence type="ECO:0000313" key="2">
    <source>
        <dbReference type="Proteomes" id="UP000234331"/>
    </source>
</evidence>
<dbReference type="AlphaFoldDB" id="A0A2I2KY46"/>
<accession>A0A2I2KY46</accession>
<gene>
    <name evidence="1" type="ORF">FRACA_490008</name>
</gene>
<sequence>MTIGIETMRKALYDLRLPAGEIVIESYEAAIGDVALRATDSAPGVAHPVWFVIASLRGMGISVDQLCELAGQQPGETLLFGSCEVVQDEPLRVGGRYVTQARIGDVGSRTTRDGSRLDHIEVIVEIAALPGFAPAGEVTSRYLFKRGVAT</sequence>
<name>A0A2I2KY46_9ACTN</name>
<dbReference type="RefSeq" id="WP_207770494.1">
    <property type="nucleotide sequence ID" value="NZ_FZMO01000434.1"/>
</dbReference>
<keyword evidence="2" id="KW-1185">Reference proteome</keyword>
<proteinExistence type="predicted"/>
<evidence type="ECO:0008006" key="3">
    <source>
        <dbReference type="Google" id="ProtNLM"/>
    </source>
</evidence>